<dbReference type="EMBL" id="RWKW01000047">
    <property type="protein sequence ID" value="RST85867.1"/>
    <property type="molecule type" value="Genomic_DNA"/>
</dbReference>
<dbReference type="RefSeq" id="WP_126700472.1">
    <property type="nucleotide sequence ID" value="NZ_RWKW01000047.1"/>
</dbReference>
<reference evidence="1 2" key="1">
    <citation type="submission" date="2018-12" db="EMBL/GenBank/DDBJ databases">
        <title>Mesorhizobium carbonis sp. nov., isolated from coal mine water.</title>
        <authorList>
            <person name="Xin W."/>
            <person name="Xu Z."/>
            <person name="Xiang F."/>
            <person name="Zhang J."/>
            <person name="Xi L."/>
            <person name="Liu J."/>
        </authorList>
    </citation>
    <scope>NUCLEOTIDE SEQUENCE [LARGE SCALE GENOMIC DNA]</scope>
    <source>
        <strain evidence="1 2">B2.3</strain>
    </source>
</reference>
<keyword evidence="2" id="KW-1185">Reference proteome</keyword>
<dbReference type="AlphaFoldDB" id="A0A3S0A056"/>
<comment type="caution">
    <text evidence="1">The sequence shown here is derived from an EMBL/GenBank/DDBJ whole genome shotgun (WGS) entry which is preliminary data.</text>
</comment>
<dbReference type="Proteomes" id="UP000278398">
    <property type="component" value="Unassembled WGS sequence"/>
</dbReference>
<dbReference type="OrthoDB" id="7862614at2"/>
<accession>A0A3S0A056</accession>
<protein>
    <submittedName>
        <fullName evidence="1">Uncharacterized protein</fullName>
    </submittedName>
</protein>
<name>A0A3S0A056_9HYPH</name>
<proteinExistence type="predicted"/>
<organism evidence="1 2">
    <name type="scientific">Aquibium carbonis</name>
    <dbReference type="NCBI Taxonomy" id="2495581"/>
    <lineage>
        <taxon>Bacteria</taxon>
        <taxon>Pseudomonadati</taxon>
        <taxon>Pseudomonadota</taxon>
        <taxon>Alphaproteobacteria</taxon>
        <taxon>Hyphomicrobiales</taxon>
        <taxon>Phyllobacteriaceae</taxon>
        <taxon>Aquibium</taxon>
    </lineage>
</organism>
<evidence type="ECO:0000313" key="1">
    <source>
        <dbReference type="EMBL" id="RST85867.1"/>
    </source>
</evidence>
<sequence>MNRQPHSSAREIIVASVLREVVSELRLVDVADYIAFIRLEQHGNLADLVESAAELYLMPGTLGFGHGGDINVGWTGEPTITLDLQLKPRGATIYFALKMSALKASIEVNYVSFDDPSPDPAENTRFLAHALEASRLQRSAPVAMRG</sequence>
<gene>
    <name evidence="1" type="ORF">EJC49_13555</name>
</gene>
<evidence type="ECO:0000313" key="2">
    <source>
        <dbReference type="Proteomes" id="UP000278398"/>
    </source>
</evidence>